<evidence type="ECO:0000313" key="3">
    <source>
        <dbReference type="Proteomes" id="UP000250572"/>
    </source>
</evidence>
<comment type="caution">
    <text evidence="2">The sequence shown here is derived from an EMBL/GenBank/DDBJ whole genome shotgun (WGS) entry which is preliminary data.</text>
</comment>
<dbReference type="AlphaFoldDB" id="A0A315W448"/>
<proteinExistence type="predicted"/>
<accession>A0A315W448</accession>
<dbReference type="Proteomes" id="UP000250572">
    <property type="component" value="Unassembled WGS sequence"/>
</dbReference>
<name>A0A315W448_GAMAF</name>
<sequence length="188" mass="21011">MSRFPFCMLGHILKQLAAPSWPNISFALFYLRKLFLAKRAVSLTLFPILSCGAELRFLHVEVRSGLDPEKTVTQIRLPERRLQLLLCSEAGARRRVIDAINQSGRGHKSKPPVIELQDKVFFVTVPHNWQCSASRLLRDCESARSPHLSLSSVSQQQTRIHGALPQPPAASPPRKPDSNMTLGDNPAL</sequence>
<keyword evidence="3" id="KW-1185">Reference proteome</keyword>
<feature type="compositionally biased region" description="Polar residues" evidence="1">
    <location>
        <begin position="148"/>
        <end position="159"/>
    </location>
</feature>
<feature type="region of interest" description="Disordered" evidence="1">
    <location>
        <begin position="148"/>
        <end position="188"/>
    </location>
</feature>
<evidence type="ECO:0000313" key="2">
    <source>
        <dbReference type="EMBL" id="PWA30605.1"/>
    </source>
</evidence>
<gene>
    <name evidence="2" type="ORF">CCH79_00009150</name>
</gene>
<protein>
    <submittedName>
        <fullName evidence="2">Uncharacterized protein</fullName>
    </submittedName>
</protein>
<dbReference type="EMBL" id="NHOQ01000347">
    <property type="protein sequence ID" value="PWA30605.1"/>
    <property type="molecule type" value="Genomic_DNA"/>
</dbReference>
<organism evidence="2 3">
    <name type="scientific">Gambusia affinis</name>
    <name type="common">Western mosquitofish</name>
    <name type="synonym">Heterandria affinis</name>
    <dbReference type="NCBI Taxonomy" id="33528"/>
    <lineage>
        <taxon>Eukaryota</taxon>
        <taxon>Metazoa</taxon>
        <taxon>Chordata</taxon>
        <taxon>Craniata</taxon>
        <taxon>Vertebrata</taxon>
        <taxon>Euteleostomi</taxon>
        <taxon>Actinopterygii</taxon>
        <taxon>Neopterygii</taxon>
        <taxon>Teleostei</taxon>
        <taxon>Neoteleostei</taxon>
        <taxon>Acanthomorphata</taxon>
        <taxon>Ovalentaria</taxon>
        <taxon>Atherinomorphae</taxon>
        <taxon>Cyprinodontiformes</taxon>
        <taxon>Poeciliidae</taxon>
        <taxon>Poeciliinae</taxon>
        <taxon>Gambusia</taxon>
    </lineage>
</organism>
<evidence type="ECO:0000256" key="1">
    <source>
        <dbReference type="SAM" id="MobiDB-lite"/>
    </source>
</evidence>
<reference evidence="2 3" key="1">
    <citation type="journal article" date="2018" name="G3 (Bethesda)">
        <title>A High-Quality Reference Genome for the Invasive Mosquitofish Gambusia affinis Using a Chicago Library.</title>
        <authorList>
            <person name="Hoffberg S.L."/>
            <person name="Troendle N.J."/>
            <person name="Glenn T.C."/>
            <person name="Mahmud O."/>
            <person name="Louha S."/>
            <person name="Chalopin D."/>
            <person name="Bennetzen J.L."/>
            <person name="Mauricio R."/>
        </authorList>
    </citation>
    <scope>NUCLEOTIDE SEQUENCE [LARGE SCALE GENOMIC DNA]</scope>
    <source>
        <strain evidence="2">NE01/NJP1002.9</strain>
        <tissue evidence="2">Muscle</tissue>
    </source>
</reference>